<evidence type="ECO:0000256" key="1">
    <source>
        <dbReference type="ARBA" id="ARBA00022603"/>
    </source>
</evidence>
<feature type="domain" description="Methyltransferase" evidence="3">
    <location>
        <begin position="44"/>
        <end position="133"/>
    </location>
</feature>
<keyword evidence="2" id="KW-0808">Transferase</keyword>
<dbReference type="Gene3D" id="1.10.150.290">
    <property type="entry name" value="S-adenosyl-L-methionine-dependent methyltransferases"/>
    <property type="match status" value="1"/>
</dbReference>
<dbReference type="EMBL" id="JAOWKW010000001">
    <property type="protein sequence ID" value="MCV2877346.1"/>
    <property type="molecule type" value="Genomic_DNA"/>
</dbReference>
<evidence type="ECO:0000313" key="4">
    <source>
        <dbReference type="EMBL" id="MCV2877346.1"/>
    </source>
</evidence>
<organism evidence="4 5">
    <name type="scientific">Sedimentimonas flavescens</name>
    <dbReference type="NCBI Taxonomy" id="2851012"/>
    <lineage>
        <taxon>Bacteria</taxon>
        <taxon>Pseudomonadati</taxon>
        <taxon>Pseudomonadota</taxon>
        <taxon>Alphaproteobacteria</taxon>
        <taxon>Rhodobacterales</taxon>
        <taxon>Rhodobacter group</taxon>
        <taxon>Sedimentimonas</taxon>
    </lineage>
</organism>
<accession>A0ABT2ZUE4</accession>
<evidence type="ECO:0000256" key="2">
    <source>
        <dbReference type="ARBA" id="ARBA00022679"/>
    </source>
</evidence>
<dbReference type="RefSeq" id="WP_263846742.1">
    <property type="nucleotide sequence ID" value="NZ_JAOWKW010000001.1"/>
</dbReference>
<keyword evidence="1 4" id="KW-0489">Methyltransferase</keyword>
<comment type="caution">
    <text evidence="4">The sequence shown here is derived from an EMBL/GenBank/DDBJ whole genome shotgun (WGS) entry which is preliminary data.</text>
</comment>
<evidence type="ECO:0000259" key="3">
    <source>
        <dbReference type="Pfam" id="PF13649"/>
    </source>
</evidence>
<dbReference type="InterPro" id="IPR023149">
    <property type="entry name" value="Trans_acon_MeTrfase_C"/>
</dbReference>
<dbReference type="SUPFAM" id="SSF53335">
    <property type="entry name" value="S-adenosyl-L-methionine-dependent methyltransferases"/>
    <property type="match status" value="1"/>
</dbReference>
<dbReference type="Pfam" id="PF13649">
    <property type="entry name" value="Methyltransf_25"/>
    <property type="match status" value="1"/>
</dbReference>
<dbReference type="PANTHER" id="PTHR43861:SF1">
    <property type="entry name" value="TRANS-ACONITATE 2-METHYLTRANSFERASE"/>
    <property type="match status" value="1"/>
</dbReference>
<name>A0ABT2ZUE4_9RHOB</name>
<dbReference type="Gene3D" id="3.40.50.150">
    <property type="entry name" value="Vaccinia Virus protein VP39"/>
    <property type="match status" value="1"/>
</dbReference>
<dbReference type="InterPro" id="IPR041698">
    <property type="entry name" value="Methyltransf_25"/>
</dbReference>
<dbReference type="GO" id="GO:0008168">
    <property type="term" value="F:methyltransferase activity"/>
    <property type="evidence" value="ECO:0007669"/>
    <property type="project" value="UniProtKB-KW"/>
</dbReference>
<proteinExistence type="predicted"/>
<evidence type="ECO:0000313" key="5">
    <source>
        <dbReference type="Proteomes" id="UP001526166"/>
    </source>
</evidence>
<dbReference type="InterPro" id="IPR029063">
    <property type="entry name" value="SAM-dependent_MTases_sf"/>
</dbReference>
<dbReference type="GO" id="GO:0032259">
    <property type="term" value="P:methylation"/>
    <property type="evidence" value="ECO:0007669"/>
    <property type="project" value="UniProtKB-KW"/>
</dbReference>
<reference evidence="4 5" key="1">
    <citation type="submission" date="2022-10" db="EMBL/GenBank/DDBJ databases">
        <title>Sinirhodobacter sp. nov., isolated from ocean surface sediments.</title>
        <authorList>
            <person name="He W."/>
            <person name="Wang L."/>
            <person name="Zhang D.-F."/>
        </authorList>
    </citation>
    <scope>NUCLEOTIDE SEQUENCE [LARGE SCALE GENOMIC DNA]</scope>
    <source>
        <strain evidence="4 5">WL0115</strain>
    </source>
</reference>
<gene>
    <name evidence="4" type="ORF">OE699_00650</name>
</gene>
<protein>
    <submittedName>
        <fullName evidence="4">Methyltransferase domain-containing protein</fullName>
    </submittedName>
</protein>
<sequence length="270" mass="29667">MAKAIAGRKDGDWNPEFYARYRGLRLRPALDLLARVGDLPKGKVVDLGCGAGAAGPALAARFADRKIVGVDNSPAMLSEAAATGAYKRCDLADAAQWAPKKPAALIFSNALLHWLPEHDTLFPRLAGFLAPGGVLAVQMPRQYGAPSHRFLREFAQEMFPDRFDFTGWTAPVAEPAHYARLLAPLGTVDVWQTDYIQRLDPLPDAHPVRRFTEATAMRPYIEKLSEAELAAFTLRYEAALEAAYPAEPDGSVLFPFRRVFMVLELGADTE</sequence>
<dbReference type="PANTHER" id="PTHR43861">
    <property type="entry name" value="TRANS-ACONITATE 2-METHYLTRANSFERASE-RELATED"/>
    <property type="match status" value="1"/>
</dbReference>
<keyword evidence="5" id="KW-1185">Reference proteome</keyword>
<dbReference type="Proteomes" id="UP001526166">
    <property type="component" value="Unassembled WGS sequence"/>
</dbReference>